<dbReference type="GO" id="GO:0008270">
    <property type="term" value="F:zinc ion binding"/>
    <property type="evidence" value="ECO:0007669"/>
    <property type="project" value="InterPro"/>
</dbReference>
<evidence type="ECO:0000256" key="4">
    <source>
        <dbReference type="ARBA" id="ARBA00022670"/>
    </source>
</evidence>
<feature type="domain" description="Peptidase M1 alanyl aminopeptidase C-terminal" evidence="15">
    <location>
        <begin position="671"/>
        <end position="992"/>
    </location>
</feature>
<dbReference type="InterPro" id="IPR045357">
    <property type="entry name" value="Aminopeptidase_N-like_N"/>
</dbReference>
<evidence type="ECO:0000256" key="12">
    <source>
        <dbReference type="ARBA" id="ARBA00081993"/>
    </source>
</evidence>
<dbReference type="InterPro" id="IPR027268">
    <property type="entry name" value="Peptidase_M4/M1_CTD_sf"/>
</dbReference>
<dbReference type="Gene3D" id="1.25.50.10">
    <property type="entry name" value="Peptidase M1, alanyl aminopeptidase, C-terminal domain"/>
    <property type="match status" value="1"/>
</dbReference>
<feature type="domain" description="Peptidase M1 membrane alanine aminopeptidase" evidence="13">
    <location>
        <begin position="336"/>
        <end position="545"/>
    </location>
</feature>
<keyword evidence="3 17" id="KW-0031">Aminopeptidase</keyword>
<evidence type="ECO:0000259" key="14">
    <source>
        <dbReference type="Pfam" id="PF11940"/>
    </source>
</evidence>
<dbReference type="FunFam" id="3.30.2010.30:FF:000002">
    <property type="entry name" value="Putative aminopeptidase N"/>
    <property type="match status" value="1"/>
</dbReference>
<proteinExistence type="inferred from homology"/>
<dbReference type="Proteomes" id="UP000594638">
    <property type="component" value="Unassembled WGS sequence"/>
</dbReference>
<comment type="catalytic activity">
    <reaction evidence="9">
        <text>Release of an N-terminal amino acid, preferentially alanine, from a wide range of peptides, amides and arylamides.</text>
        <dbReference type="EC" id="3.4.11.14"/>
    </reaction>
</comment>
<keyword evidence="18" id="KW-1185">Reference proteome</keyword>
<dbReference type="NCBIfam" id="TIGR02414">
    <property type="entry name" value="pepN_proteo"/>
    <property type="match status" value="1"/>
</dbReference>
<keyword evidence="4" id="KW-0645">Protease</keyword>
<dbReference type="InterPro" id="IPR035414">
    <property type="entry name" value="Peptidase_M1_pepN_Ig-like"/>
</dbReference>
<feature type="domain" description="Aminopeptidase N-like N-terminal" evidence="16">
    <location>
        <begin position="140"/>
        <end position="295"/>
    </location>
</feature>
<keyword evidence="5" id="KW-0479">Metal-binding</keyword>
<evidence type="ECO:0000256" key="1">
    <source>
        <dbReference type="ARBA" id="ARBA00001947"/>
    </source>
</evidence>
<dbReference type="InterPro" id="IPR012779">
    <property type="entry name" value="Peptidase_M1_pepN"/>
</dbReference>
<evidence type="ECO:0000256" key="10">
    <source>
        <dbReference type="ARBA" id="ARBA00066316"/>
    </source>
</evidence>
<protein>
    <recommendedName>
        <fullName evidence="11">Puromycin-sensitive aminopeptidase</fullName>
        <ecNumber evidence="10">3.4.11.14</ecNumber>
    </recommendedName>
    <alternativeName>
        <fullName evidence="12">Cytosol alanyl aminopeptidase</fullName>
    </alternativeName>
</protein>
<dbReference type="InterPro" id="IPR014782">
    <property type="entry name" value="Peptidase_M1_dom"/>
</dbReference>
<keyword evidence="6" id="KW-0378">Hydrolase</keyword>
<dbReference type="InterPro" id="IPR038438">
    <property type="entry name" value="PepN_Ig-like_sf"/>
</dbReference>
<evidence type="ECO:0000313" key="17">
    <source>
        <dbReference type="EMBL" id="CAA2946065.1"/>
    </source>
</evidence>
<feature type="domain" description="Peptidase M1 alanyl aminopeptidase Ig-like fold" evidence="14">
    <location>
        <begin position="553"/>
        <end position="666"/>
    </location>
</feature>
<evidence type="ECO:0000256" key="6">
    <source>
        <dbReference type="ARBA" id="ARBA00022801"/>
    </source>
</evidence>
<dbReference type="GO" id="GO:0008237">
    <property type="term" value="F:metallopeptidase activity"/>
    <property type="evidence" value="ECO:0007669"/>
    <property type="project" value="UniProtKB-KW"/>
</dbReference>
<comment type="similarity">
    <text evidence="2">Belongs to the peptidase M1 family.</text>
</comment>
<dbReference type="OrthoDB" id="10031169at2759"/>
<dbReference type="InterPro" id="IPR024601">
    <property type="entry name" value="Peptidase_M1_pepN_C"/>
</dbReference>
<organism evidence="17 18">
    <name type="scientific">Olea europaea subsp. europaea</name>
    <dbReference type="NCBI Taxonomy" id="158383"/>
    <lineage>
        <taxon>Eukaryota</taxon>
        <taxon>Viridiplantae</taxon>
        <taxon>Streptophyta</taxon>
        <taxon>Embryophyta</taxon>
        <taxon>Tracheophyta</taxon>
        <taxon>Spermatophyta</taxon>
        <taxon>Magnoliopsida</taxon>
        <taxon>eudicotyledons</taxon>
        <taxon>Gunneridae</taxon>
        <taxon>Pentapetalae</taxon>
        <taxon>asterids</taxon>
        <taxon>lamiids</taxon>
        <taxon>Lamiales</taxon>
        <taxon>Oleaceae</taxon>
        <taxon>Oleeae</taxon>
        <taxon>Olea</taxon>
    </lineage>
</organism>
<dbReference type="GO" id="GO:0006508">
    <property type="term" value="P:proteolysis"/>
    <property type="evidence" value="ECO:0007669"/>
    <property type="project" value="UniProtKB-KW"/>
</dbReference>
<gene>
    <name evidence="17" type="ORF">OLEA9_A035522</name>
</gene>
<dbReference type="Gene3D" id="2.60.40.1840">
    <property type="match status" value="1"/>
</dbReference>
<dbReference type="CDD" id="cd09600">
    <property type="entry name" value="M1_APN"/>
    <property type="match status" value="1"/>
</dbReference>
<comment type="cofactor">
    <cofactor evidence="1">
        <name>Zn(2+)</name>
        <dbReference type="ChEBI" id="CHEBI:29105"/>
    </cofactor>
</comment>
<comment type="caution">
    <text evidence="17">The sequence shown here is derived from an EMBL/GenBank/DDBJ whole genome shotgun (WGS) entry which is preliminary data.</text>
</comment>
<sequence>MNLSFQGGEICILGSPISYGFRNISSSFLFHSSLIIGKLQASCRLGLVGHSAKNICRYRQYFSSEINHWRNRRFLYTSLPGATSVSRRLICSVATESLAKQVEDPKMDTPKEIFLKDYKKPDYFFDTVDLKFSLGEEKTIVCSEIAVYSRVEGCSAPLVLDGVDLKLITIKINGKELKEEDFSLDSRHLIVRSPPSGKFTLQIVNEIYPQKNTSLEGLYKSSGNFCTQCEAEGFRKITFYQDRPDVMAKYTCRIEADKSLYPVLLSNGNLIEQGDLEGGKHYTLWEDPFKKPCYLFALVAGQLESRDDTFTTRSGRKVSLRIWTPAQDLPKTAHAMYSLKAAMKWDEDVFGLQYDLDLFNIVAVPDFNMGAMENKSLNIFNSKLVLASPETATDGDYAAILGVIGHEYFHNWTGNRVTCRDWFQLSLKEGLTVFRDQEFSSDMGSRTVKRIADVSKLRTYQFPQDAGPMAHPVRPHSYIKMDNFYTVTVYEKGAEVVRMYKTLLGSDGFRKGMDLYFERHDGQAVTCEDFFAAMRDANSADFSNFLIWYSQAGTPRLKVVSSYNTEARTYSLKFSQEVPATPGQPVKEPMFIPVSVGLLDSNGKDLPLSSVYHDGQQESIICNGQPVHTTILRVTKKEEEFVFNDIPERPVPSILRGYSAPVRLESDLTEADLFVLLANDSDEFNRWESGQVLARKLMLSLVSDFQQNKPLVLNPQFVHGLKTILSDSSLDKEFIAKAFTLPGEGEIMDMMEVADPDAVHAVRTFIRKQLASELKPEFLDTVKNNRSSEQYVFNHPNMARRALKNIALAYLGSLEDAEITELALHEYRTAKNLTEQFAALVALDQNPGKTRDDVLADFYSKWQHDFLVVNKWFALQAMSDVPGNVEHVQKLLNHPAFDMRNPNKVYSLIGGFCGSPVNFHAKDGSGYKFLGEMVVQLDKLNPQVASRMVSAFSRWKRFDETRQNLAKAQLEMILSANGLSENVYEIASKSLAA</sequence>
<dbReference type="Pfam" id="PF01433">
    <property type="entry name" value="Peptidase_M1"/>
    <property type="match status" value="1"/>
</dbReference>
<dbReference type="InterPro" id="IPR042097">
    <property type="entry name" value="Aminopeptidase_N-like_N_sf"/>
</dbReference>
<evidence type="ECO:0000259" key="16">
    <source>
        <dbReference type="Pfam" id="PF17900"/>
    </source>
</evidence>
<evidence type="ECO:0000259" key="13">
    <source>
        <dbReference type="Pfam" id="PF01433"/>
    </source>
</evidence>
<dbReference type="PANTHER" id="PTHR46322:SF1">
    <property type="entry name" value="PUROMYCIN-SENSITIVE AMINOPEPTIDASE"/>
    <property type="match status" value="1"/>
</dbReference>
<evidence type="ECO:0000256" key="2">
    <source>
        <dbReference type="ARBA" id="ARBA00010136"/>
    </source>
</evidence>
<dbReference type="GO" id="GO:0009507">
    <property type="term" value="C:chloroplast"/>
    <property type="evidence" value="ECO:0007669"/>
    <property type="project" value="TreeGrafter"/>
</dbReference>
<dbReference type="Gramene" id="OE9A035522T1">
    <property type="protein sequence ID" value="OE9A035522C1"/>
    <property type="gene ID" value="OE9A035522"/>
</dbReference>
<dbReference type="InterPro" id="IPR001930">
    <property type="entry name" value="Peptidase_M1"/>
</dbReference>
<dbReference type="Pfam" id="PF11940">
    <property type="entry name" value="DUF3458"/>
    <property type="match status" value="1"/>
</dbReference>
<dbReference type="FunFam" id="2.60.40.1730:FF:000005">
    <property type="entry name" value="Aminopeptidase N"/>
    <property type="match status" value="1"/>
</dbReference>
<dbReference type="PRINTS" id="PR00756">
    <property type="entry name" value="ALADIPTASE"/>
</dbReference>
<evidence type="ECO:0000256" key="7">
    <source>
        <dbReference type="ARBA" id="ARBA00022833"/>
    </source>
</evidence>
<dbReference type="InterPro" id="IPR037144">
    <property type="entry name" value="Peptidase_M1_pepN_C_sf"/>
</dbReference>
<evidence type="ECO:0000313" key="18">
    <source>
        <dbReference type="Proteomes" id="UP000594638"/>
    </source>
</evidence>
<dbReference type="AlphaFoldDB" id="A0A8S0PGI4"/>
<reference evidence="17 18" key="1">
    <citation type="submission" date="2019-12" db="EMBL/GenBank/DDBJ databases">
        <authorList>
            <person name="Alioto T."/>
            <person name="Alioto T."/>
            <person name="Gomez Garrido J."/>
        </authorList>
    </citation>
    <scope>NUCLEOTIDE SEQUENCE [LARGE SCALE GENOMIC DNA]</scope>
</reference>
<dbReference type="SUPFAM" id="SSF63737">
    <property type="entry name" value="Leukotriene A4 hydrolase N-terminal domain"/>
    <property type="match status" value="1"/>
</dbReference>
<dbReference type="EC" id="3.4.11.14" evidence="10"/>
<accession>A0A8S0PGI4</accession>
<evidence type="ECO:0000256" key="5">
    <source>
        <dbReference type="ARBA" id="ARBA00022723"/>
    </source>
</evidence>
<dbReference type="Pfam" id="PF17432">
    <property type="entry name" value="DUF3458_C"/>
    <property type="match status" value="1"/>
</dbReference>
<dbReference type="Gene3D" id="2.60.40.1730">
    <property type="entry name" value="tricorn interacting facor f3 domain"/>
    <property type="match status" value="1"/>
</dbReference>
<evidence type="ECO:0000256" key="11">
    <source>
        <dbReference type="ARBA" id="ARBA00074113"/>
    </source>
</evidence>
<dbReference type="FunFam" id="1.10.390.10:FF:000002">
    <property type="entry name" value="Aminopeptidase N"/>
    <property type="match status" value="1"/>
</dbReference>
<evidence type="ECO:0000256" key="8">
    <source>
        <dbReference type="ARBA" id="ARBA00023049"/>
    </source>
</evidence>
<dbReference type="EMBL" id="CACTIH010000062">
    <property type="protein sequence ID" value="CAA2946065.1"/>
    <property type="molecule type" value="Genomic_DNA"/>
</dbReference>
<dbReference type="SUPFAM" id="SSF55486">
    <property type="entry name" value="Metalloproteases ('zincins'), catalytic domain"/>
    <property type="match status" value="1"/>
</dbReference>
<keyword evidence="7" id="KW-0862">Zinc</keyword>
<evidence type="ECO:0000259" key="15">
    <source>
        <dbReference type="Pfam" id="PF17432"/>
    </source>
</evidence>
<dbReference type="Pfam" id="PF17900">
    <property type="entry name" value="Peptidase_M1_N"/>
    <property type="match status" value="1"/>
</dbReference>
<dbReference type="FunFam" id="2.60.40.1840:FF:000001">
    <property type="entry name" value="Aminopeptidase N"/>
    <property type="match status" value="1"/>
</dbReference>
<name>A0A8S0PGI4_OLEEU</name>
<dbReference type="Gene3D" id="1.10.390.10">
    <property type="entry name" value="Neutral Protease Domain 2"/>
    <property type="match status" value="1"/>
</dbReference>
<dbReference type="FunFam" id="1.25.50.10:FF:000002">
    <property type="entry name" value="Puromycin-sensitive aminopeptidase"/>
    <property type="match status" value="1"/>
</dbReference>
<dbReference type="Gene3D" id="3.30.2010.30">
    <property type="match status" value="1"/>
</dbReference>
<keyword evidence="8" id="KW-0482">Metalloprotease</keyword>
<dbReference type="GO" id="GO:0016285">
    <property type="term" value="F:alanyl aminopeptidase activity"/>
    <property type="evidence" value="ECO:0007669"/>
    <property type="project" value="UniProtKB-EC"/>
</dbReference>
<dbReference type="PANTHER" id="PTHR46322">
    <property type="entry name" value="PUROMYCIN-SENSITIVE AMINOPEPTIDASE"/>
    <property type="match status" value="1"/>
</dbReference>
<evidence type="ECO:0000256" key="9">
    <source>
        <dbReference type="ARBA" id="ARBA00052895"/>
    </source>
</evidence>
<evidence type="ECO:0000256" key="3">
    <source>
        <dbReference type="ARBA" id="ARBA00022438"/>
    </source>
</evidence>